<accession>A0AA88DZR7</accession>
<evidence type="ECO:0000313" key="2">
    <source>
        <dbReference type="Proteomes" id="UP001187192"/>
    </source>
</evidence>
<reference evidence="1" key="1">
    <citation type="submission" date="2023-07" db="EMBL/GenBank/DDBJ databases">
        <title>draft genome sequence of fig (Ficus carica).</title>
        <authorList>
            <person name="Takahashi T."/>
            <person name="Nishimura K."/>
        </authorList>
    </citation>
    <scope>NUCLEOTIDE SEQUENCE</scope>
</reference>
<comment type="caution">
    <text evidence="1">The sequence shown here is derived from an EMBL/GenBank/DDBJ whole genome shotgun (WGS) entry which is preliminary data.</text>
</comment>
<keyword evidence="2" id="KW-1185">Reference proteome</keyword>
<gene>
    <name evidence="1" type="ORF">TIFTF001_034000</name>
</gene>
<sequence length="84" mass="9302">MESFLRMVNPHSILTEDDLALIRVYALVSAGNPLADAEWDASVFGIDSGCRQGGRRPNGKELRKPPPKALLFEAKLKRLLTKPN</sequence>
<proteinExistence type="predicted"/>
<name>A0AA88DZR7_FICCA</name>
<dbReference type="AlphaFoldDB" id="A0AA88DZR7"/>
<protein>
    <submittedName>
        <fullName evidence="1">Uncharacterized protein</fullName>
    </submittedName>
</protein>
<dbReference type="Proteomes" id="UP001187192">
    <property type="component" value="Unassembled WGS sequence"/>
</dbReference>
<dbReference type="EMBL" id="BTGU01000201">
    <property type="protein sequence ID" value="GMN64928.1"/>
    <property type="molecule type" value="Genomic_DNA"/>
</dbReference>
<evidence type="ECO:0000313" key="1">
    <source>
        <dbReference type="EMBL" id="GMN64928.1"/>
    </source>
</evidence>
<organism evidence="1 2">
    <name type="scientific">Ficus carica</name>
    <name type="common">Common fig</name>
    <dbReference type="NCBI Taxonomy" id="3494"/>
    <lineage>
        <taxon>Eukaryota</taxon>
        <taxon>Viridiplantae</taxon>
        <taxon>Streptophyta</taxon>
        <taxon>Embryophyta</taxon>
        <taxon>Tracheophyta</taxon>
        <taxon>Spermatophyta</taxon>
        <taxon>Magnoliopsida</taxon>
        <taxon>eudicotyledons</taxon>
        <taxon>Gunneridae</taxon>
        <taxon>Pentapetalae</taxon>
        <taxon>rosids</taxon>
        <taxon>fabids</taxon>
        <taxon>Rosales</taxon>
        <taxon>Moraceae</taxon>
        <taxon>Ficeae</taxon>
        <taxon>Ficus</taxon>
    </lineage>
</organism>